<evidence type="ECO:0000313" key="1">
    <source>
        <dbReference type="EMBL" id="GAA48671.1"/>
    </source>
</evidence>
<organism evidence="1 2">
    <name type="scientific">Clonorchis sinensis</name>
    <name type="common">Chinese liver fluke</name>
    <dbReference type="NCBI Taxonomy" id="79923"/>
    <lineage>
        <taxon>Eukaryota</taxon>
        <taxon>Metazoa</taxon>
        <taxon>Spiralia</taxon>
        <taxon>Lophotrochozoa</taxon>
        <taxon>Platyhelminthes</taxon>
        <taxon>Trematoda</taxon>
        <taxon>Digenea</taxon>
        <taxon>Opisthorchiida</taxon>
        <taxon>Opisthorchiata</taxon>
        <taxon>Opisthorchiidae</taxon>
        <taxon>Clonorchis</taxon>
    </lineage>
</organism>
<reference evidence="1" key="1">
    <citation type="journal article" date="2011" name="Genome Biol.">
        <title>The draft genome of the carcinogenic human liver fluke Clonorchis sinensis.</title>
        <authorList>
            <person name="Wang X."/>
            <person name="Chen W."/>
            <person name="Huang Y."/>
            <person name="Sun J."/>
            <person name="Men J."/>
            <person name="Liu H."/>
            <person name="Luo F."/>
            <person name="Guo L."/>
            <person name="Lv X."/>
            <person name="Deng C."/>
            <person name="Zhou C."/>
            <person name="Fan Y."/>
            <person name="Li X."/>
            <person name="Huang L."/>
            <person name="Hu Y."/>
            <person name="Liang C."/>
            <person name="Hu X."/>
            <person name="Xu J."/>
            <person name="Yu X."/>
        </authorList>
    </citation>
    <scope>NUCLEOTIDE SEQUENCE [LARGE SCALE GENOMIC DNA]</scope>
    <source>
        <strain evidence="1">Henan</strain>
    </source>
</reference>
<sequence length="99" mass="11241">MMLDLKSVKRLGYQSPSAKLTITYEALEVLGPLKVIDSDFGYCNFQIKLFYALGLDEFHPRLMKVASLTPAKHFCPVFRRSFDDGKLLFDGNEGSFTQI</sequence>
<protein>
    <submittedName>
        <fullName evidence="1">Uncharacterized protein</fullName>
    </submittedName>
</protein>
<proteinExistence type="predicted"/>
<keyword evidence="2" id="KW-1185">Reference proteome</keyword>
<name>G7Y6T6_CLOSI</name>
<accession>G7Y6T6</accession>
<dbReference type="Proteomes" id="UP000008909">
    <property type="component" value="Unassembled WGS sequence"/>
</dbReference>
<gene>
    <name evidence="1" type="ORF">CLF_101895</name>
</gene>
<evidence type="ECO:0000313" key="2">
    <source>
        <dbReference type="Proteomes" id="UP000008909"/>
    </source>
</evidence>
<dbReference type="AlphaFoldDB" id="G7Y6T6"/>
<reference key="2">
    <citation type="submission" date="2011-10" db="EMBL/GenBank/DDBJ databases">
        <title>The genome and transcriptome sequence of Clonorchis sinensis provide insights into the carcinogenic liver fluke.</title>
        <authorList>
            <person name="Wang X."/>
            <person name="Huang Y."/>
            <person name="Chen W."/>
            <person name="Liu H."/>
            <person name="Guo L."/>
            <person name="Chen Y."/>
            <person name="Luo F."/>
            <person name="Zhou W."/>
            <person name="Sun J."/>
            <person name="Mao Q."/>
            <person name="Liang P."/>
            <person name="Zhou C."/>
            <person name="Tian Y."/>
            <person name="Men J."/>
            <person name="Lv X."/>
            <person name="Huang L."/>
            <person name="Zhou J."/>
            <person name="Hu Y."/>
            <person name="Li R."/>
            <person name="Zhang F."/>
            <person name="Lei H."/>
            <person name="Li X."/>
            <person name="Hu X."/>
            <person name="Liang C."/>
            <person name="Xu J."/>
            <person name="Wu Z."/>
            <person name="Yu X."/>
        </authorList>
    </citation>
    <scope>NUCLEOTIDE SEQUENCE</scope>
    <source>
        <strain>Henan</strain>
    </source>
</reference>
<dbReference type="EMBL" id="DF142902">
    <property type="protein sequence ID" value="GAA48671.1"/>
    <property type="molecule type" value="Genomic_DNA"/>
</dbReference>